<evidence type="ECO:0000313" key="3">
    <source>
        <dbReference type="Proteomes" id="UP001216674"/>
    </source>
</evidence>
<dbReference type="EMBL" id="JARJLM010000088">
    <property type="protein sequence ID" value="MDF3832296.1"/>
    <property type="molecule type" value="Genomic_DNA"/>
</dbReference>
<evidence type="ECO:0000259" key="1">
    <source>
        <dbReference type="Pfam" id="PF09361"/>
    </source>
</evidence>
<dbReference type="NCBIfam" id="TIGR01841">
    <property type="entry name" value="phasin"/>
    <property type="match status" value="1"/>
</dbReference>
<proteinExistence type="predicted"/>
<organism evidence="2 3">
    <name type="scientific">Cupriavidus basilensis</name>
    <dbReference type="NCBI Taxonomy" id="68895"/>
    <lineage>
        <taxon>Bacteria</taxon>
        <taxon>Pseudomonadati</taxon>
        <taxon>Pseudomonadota</taxon>
        <taxon>Betaproteobacteria</taxon>
        <taxon>Burkholderiales</taxon>
        <taxon>Burkholderiaceae</taxon>
        <taxon>Cupriavidus</taxon>
    </lineage>
</organism>
<dbReference type="Pfam" id="PF09361">
    <property type="entry name" value="Phasin_2"/>
    <property type="match status" value="1"/>
</dbReference>
<dbReference type="InterPro" id="IPR018968">
    <property type="entry name" value="Phasin"/>
</dbReference>
<protein>
    <submittedName>
        <fullName evidence="2">TIGR01841 family phasin</fullName>
    </submittedName>
</protein>
<name>A0ABT6AI64_9BURK</name>
<accession>A0ABT6AI64</accession>
<feature type="domain" description="Phasin" evidence="1">
    <location>
        <begin position="7"/>
        <end position="106"/>
    </location>
</feature>
<keyword evidence="3" id="KW-1185">Reference proteome</keyword>
<comment type="caution">
    <text evidence="2">The sequence shown here is derived from an EMBL/GenBank/DDBJ whole genome shotgun (WGS) entry which is preliminary data.</text>
</comment>
<reference evidence="2 3" key="1">
    <citation type="submission" date="2023-03" db="EMBL/GenBank/DDBJ databases">
        <title>Draft assemblies of triclosan tolerant bacteria isolated from returned activated sludge.</title>
        <authorList>
            <person name="Van Hamelsveld S."/>
        </authorList>
    </citation>
    <scope>NUCLEOTIDE SEQUENCE [LARGE SCALE GENOMIC DNA]</scope>
    <source>
        <strain evidence="2 3">GW210010_S58</strain>
    </source>
</reference>
<evidence type="ECO:0000313" key="2">
    <source>
        <dbReference type="EMBL" id="MDF3832296.1"/>
    </source>
</evidence>
<dbReference type="InterPro" id="IPR010127">
    <property type="entry name" value="Phasin_subfam-1"/>
</dbReference>
<dbReference type="Proteomes" id="UP001216674">
    <property type="component" value="Unassembled WGS sequence"/>
</dbReference>
<dbReference type="RefSeq" id="WP_017225548.1">
    <property type="nucleotide sequence ID" value="NZ_JARJLM010000088.1"/>
</dbReference>
<sequence length="188" mass="19765">MFAFSSDQFAEAQKAHVANLFALTNTAFDGFQKLAELNLQAARSALAESQDSIQAALSGNGLQDAISVPGKLAQPAAEKALAYARQVYEIASNTQAELSKTVEAQYEQHNRSVQNFVDTFVKNAPAGSEALTALLQSTVAAANNTYDSVQKATRQAAETVKSNLEASAAVANGAVQQNARRAGTAAKQ</sequence>
<gene>
    <name evidence="2" type="primary">phaP</name>
    <name evidence="2" type="ORF">P3W85_04930</name>
</gene>